<comment type="cofactor">
    <cofactor evidence="2">
        <name>Mg(2+)</name>
        <dbReference type="ChEBI" id="CHEBI:18420"/>
    </cofactor>
</comment>
<dbReference type="Gene3D" id="3.30.420.10">
    <property type="entry name" value="Ribonuclease H-like superfamily/Ribonuclease H"/>
    <property type="match status" value="1"/>
</dbReference>
<keyword evidence="11 14" id="KW-0255">Endonuclease</keyword>
<dbReference type="GO" id="GO:0003723">
    <property type="term" value="F:RNA binding"/>
    <property type="evidence" value="ECO:0007669"/>
    <property type="project" value="UniProtKB-UniRule"/>
</dbReference>
<comment type="cofactor">
    <cofactor evidence="14 15">
        <name>Mn(2+)</name>
        <dbReference type="ChEBI" id="CHEBI:29035"/>
    </cofactor>
    <cofactor evidence="14 15">
        <name>Mg(2+)</name>
        <dbReference type="ChEBI" id="CHEBI:18420"/>
    </cofactor>
    <text evidence="14 15">Manganese or magnesium. Binds 1 divalent metal ion per monomer in the absence of substrate. May bind a second metal ion after substrate binding.</text>
</comment>
<evidence type="ECO:0000256" key="9">
    <source>
        <dbReference type="ARBA" id="ARBA00022722"/>
    </source>
</evidence>
<dbReference type="CDD" id="cd07182">
    <property type="entry name" value="RNase_HII_bacteria_HII_like"/>
    <property type="match status" value="1"/>
</dbReference>
<dbReference type="GO" id="GO:0004523">
    <property type="term" value="F:RNA-DNA hybrid ribonuclease activity"/>
    <property type="evidence" value="ECO:0007669"/>
    <property type="project" value="UniProtKB-UniRule"/>
</dbReference>
<keyword evidence="8 14" id="KW-0963">Cytoplasm</keyword>
<evidence type="ECO:0000256" key="5">
    <source>
        <dbReference type="ARBA" id="ARBA00007383"/>
    </source>
</evidence>
<sequence>MLKLKYHSDLIECGTDEAGRGCLAGPVTAAAVILKDDFKNEILNDSKKLSEKNRDLLRILIEKDAISYAVSHVMMEEIDKINILNASILGMHRSIKQLKTIPEHIAVDGNKFKPYLKIPHQCIIKGDGKYLNIAAASILAKTARDEFMAKIHEEYPMYNWKQNKGYPTKQHREAIEKYGITKYHRKSFRLLPEQLNLDI</sequence>
<accession>A0A1M6H6C4</accession>
<evidence type="ECO:0000256" key="16">
    <source>
        <dbReference type="RuleBase" id="RU003515"/>
    </source>
</evidence>
<dbReference type="InterPro" id="IPR022898">
    <property type="entry name" value="RNase_HII"/>
</dbReference>
<evidence type="ECO:0000313" key="18">
    <source>
        <dbReference type="EMBL" id="SHJ17755.1"/>
    </source>
</evidence>
<keyword evidence="9 14" id="KW-0540">Nuclease</keyword>
<dbReference type="EMBL" id="FQYY01000009">
    <property type="protein sequence ID" value="SHJ17755.1"/>
    <property type="molecule type" value="Genomic_DNA"/>
</dbReference>
<dbReference type="GO" id="GO:0006298">
    <property type="term" value="P:mismatch repair"/>
    <property type="evidence" value="ECO:0007669"/>
    <property type="project" value="TreeGrafter"/>
</dbReference>
<dbReference type="NCBIfam" id="NF000595">
    <property type="entry name" value="PRK00015.1-3"/>
    <property type="match status" value="1"/>
</dbReference>
<evidence type="ECO:0000256" key="4">
    <source>
        <dbReference type="ARBA" id="ARBA00004496"/>
    </source>
</evidence>
<dbReference type="PANTHER" id="PTHR10954">
    <property type="entry name" value="RIBONUCLEASE H2 SUBUNIT A"/>
    <property type="match status" value="1"/>
</dbReference>
<evidence type="ECO:0000256" key="6">
    <source>
        <dbReference type="ARBA" id="ARBA00012180"/>
    </source>
</evidence>
<evidence type="ECO:0000256" key="8">
    <source>
        <dbReference type="ARBA" id="ARBA00022490"/>
    </source>
</evidence>
<evidence type="ECO:0000256" key="7">
    <source>
        <dbReference type="ARBA" id="ARBA00019179"/>
    </source>
</evidence>
<dbReference type="Pfam" id="PF01351">
    <property type="entry name" value="RNase_HII"/>
    <property type="match status" value="1"/>
</dbReference>
<keyword evidence="12 14" id="KW-0378">Hydrolase</keyword>
<comment type="function">
    <text evidence="3 14 16">Endonuclease that specifically degrades the RNA of RNA-DNA hybrids.</text>
</comment>
<protein>
    <recommendedName>
        <fullName evidence="7 14">Ribonuclease HII</fullName>
        <shortName evidence="14">RNase HII</shortName>
        <ecNumber evidence="6 14">3.1.26.4</ecNumber>
    </recommendedName>
</protein>
<feature type="domain" description="RNase H type-2" evidence="17">
    <location>
        <begin position="10"/>
        <end position="199"/>
    </location>
</feature>
<evidence type="ECO:0000259" key="17">
    <source>
        <dbReference type="PROSITE" id="PS51975"/>
    </source>
</evidence>
<dbReference type="GO" id="GO:0043137">
    <property type="term" value="P:DNA replication, removal of RNA primer"/>
    <property type="evidence" value="ECO:0007669"/>
    <property type="project" value="TreeGrafter"/>
</dbReference>
<evidence type="ECO:0000256" key="13">
    <source>
        <dbReference type="ARBA" id="ARBA00023211"/>
    </source>
</evidence>
<organism evidence="18 19">
    <name type="scientific">Mesonia phycicola</name>
    <dbReference type="NCBI Taxonomy" id="579105"/>
    <lineage>
        <taxon>Bacteria</taxon>
        <taxon>Pseudomonadati</taxon>
        <taxon>Bacteroidota</taxon>
        <taxon>Flavobacteriia</taxon>
        <taxon>Flavobacteriales</taxon>
        <taxon>Flavobacteriaceae</taxon>
        <taxon>Mesonia</taxon>
    </lineage>
</organism>
<comment type="similarity">
    <text evidence="5 14 16">Belongs to the RNase HII family.</text>
</comment>
<dbReference type="GO" id="GO:0032299">
    <property type="term" value="C:ribonuclease H2 complex"/>
    <property type="evidence" value="ECO:0007669"/>
    <property type="project" value="TreeGrafter"/>
</dbReference>
<dbReference type="EC" id="3.1.26.4" evidence="6 14"/>
<dbReference type="PANTHER" id="PTHR10954:SF18">
    <property type="entry name" value="RIBONUCLEASE HII"/>
    <property type="match status" value="1"/>
</dbReference>
<feature type="binding site" evidence="14 15">
    <location>
        <position position="108"/>
    </location>
    <ligand>
        <name>a divalent metal cation</name>
        <dbReference type="ChEBI" id="CHEBI:60240"/>
    </ligand>
</feature>
<dbReference type="InterPro" id="IPR012337">
    <property type="entry name" value="RNaseH-like_sf"/>
</dbReference>
<feature type="binding site" evidence="14 15">
    <location>
        <position position="17"/>
    </location>
    <ligand>
        <name>a divalent metal cation</name>
        <dbReference type="ChEBI" id="CHEBI:60240"/>
    </ligand>
</feature>
<evidence type="ECO:0000256" key="14">
    <source>
        <dbReference type="HAMAP-Rule" id="MF_00052"/>
    </source>
</evidence>
<name>A0A1M6H6C4_9FLAO</name>
<evidence type="ECO:0000256" key="10">
    <source>
        <dbReference type="ARBA" id="ARBA00022723"/>
    </source>
</evidence>
<dbReference type="OrthoDB" id="9803420at2"/>
<dbReference type="STRING" id="579105.SAMN04488096_109152"/>
<gene>
    <name evidence="14" type="primary">rnhB</name>
    <name evidence="18" type="ORF">SAMN04488096_109152</name>
</gene>
<dbReference type="InterPro" id="IPR001352">
    <property type="entry name" value="RNase_HII/HIII"/>
</dbReference>
<dbReference type="InterPro" id="IPR036397">
    <property type="entry name" value="RNaseH_sf"/>
</dbReference>
<dbReference type="HAMAP" id="MF_00052_B">
    <property type="entry name" value="RNase_HII_B"/>
    <property type="match status" value="1"/>
</dbReference>
<evidence type="ECO:0000256" key="3">
    <source>
        <dbReference type="ARBA" id="ARBA00004065"/>
    </source>
</evidence>
<dbReference type="RefSeq" id="WP_073153257.1">
    <property type="nucleotide sequence ID" value="NZ_FQYY01000009.1"/>
</dbReference>
<dbReference type="GO" id="GO:0030145">
    <property type="term" value="F:manganese ion binding"/>
    <property type="evidence" value="ECO:0007669"/>
    <property type="project" value="UniProtKB-UniRule"/>
</dbReference>
<evidence type="ECO:0000313" key="19">
    <source>
        <dbReference type="Proteomes" id="UP000184225"/>
    </source>
</evidence>
<dbReference type="PROSITE" id="PS51975">
    <property type="entry name" value="RNASE_H_2"/>
    <property type="match status" value="1"/>
</dbReference>
<evidence type="ECO:0000256" key="11">
    <source>
        <dbReference type="ARBA" id="ARBA00022759"/>
    </source>
</evidence>
<dbReference type="InterPro" id="IPR024567">
    <property type="entry name" value="RNase_HII/HIII_dom"/>
</dbReference>
<dbReference type="AlphaFoldDB" id="A0A1M6H6C4"/>
<comment type="subcellular location">
    <subcellularLocation>
        <location evidence="4 14">Cytoplasm</location>
    </subcellularLocation>
</comment>
<dbReference type="GO" id="GO:0005737">
    <property type="term" value="C:cytoplasm"/>
    <property type="evidence" value="ECO:0007669"/>
    <property type="project" value="UniProtKB-SubCell"/>
</dbReference>
<proteinExistence type="inferred from homology"/>
<evidence type="ECO:0000256" key="2">
    <source>
        <dbReference type="ARBA" id="ARBA00001946"/>
    </source>
</evidence>
<keyword evidence="19" id="KW-1185">Reference proteome</keyword>
<dbReference type="Proteomes" id="UP000184225">
    <property type="component" value="Unassembled WGS sequence"/>
</dbReference>
<keyword evidence="13 14" id="KW-0464">Manganese</keyword>
<evidence type="ECO:0000256" key="15">
    <source>
        <dbReference type="PROSITE-ProRule" id="PRU01319"/>
    </source>
</evidence>
<evidence type="ECO:0000256" key="1">
    <source>
        <dbReference type="ARBA" id="ARBA00000077"/>
    </source>
</evidence>
<comment type="catalytic activity">
    <reaction evidence="1 14 15 16">
        <text>Endonucleolytic cleavage to 5'-phosphomonoester.</text>
        <dbReference type="EC" id="3.1.26.4"/>
    </reaction>
</comment>
<evidence type="ECO:0000256" key="12">
    <source>
        <dbReference type="ARBA" id="ARBA00022801"/>
    </source>
</evidence>
<keyword evidence="10 14" id="KW-0479">Metal-binding</keyword>
<feature type="binding site" evidence="14 15">
    <location>
        <position position="16"/>
    </location>
    <ligand>
        <name>a divalent metal cation</name>
        <dbReference type="ChEBI" id="CHEBI:60240"/>
    </ligand>
</feature>
<dbReference type="SUPFAM" id="SSF53098">
    <property type="entry name" value="Ribonuclease H-like"/>
    <property type="match status" value="1"/>
</dbReference>
<reference evidence="18 19" key="1">
    <citation type="submission" date="2016-11" db="EMBL/GenBank/DDBJ databases">
        <authorList>
            <person name="Jaros S."/>
            <person name="Januszkiewicz K."/>
            <person name="Wedrychowicz H."/>
        </authorList>
    </citation>
    <scope>NUCLEOTIDE SEQUENCE [LARGE SCALE GENOMIC DNA]</scope>
    <source>
        <strain evidence="18 19">DSM 21425</strain>
    </source>
</reference>